<evidence type="ECO:0000259" key="7">
    <source>
        <dbReference type="PROSITE" id="PS50166"/>
    </source>
</evidence>
<dbReference type="Pfam" id="PF03810">
    <property type="entry name" value="IBN_N"/>
    <property type="match status" value="1"/>
</dbReference>
<dbReference type="Proteomes" id="UP000001307">
    <property type="component" value="Unassembled WGS sequence"/>
</dbReference>
<feature type="compositionally biased region" description="Acidic residues" evidence="6">
    <location>
        <begin position="890"/>
        <end position="910"/>
    </location>
</feature>
<dbReference type="InterPro" id="IPR013598">
    <property type="entry name" value="Exportin-1/Importin-b-like"/>
</dbReference>
<dbReference type="PANTHER" id="PTHR10997">
    <property type="entry name" value="IMPORTIN-7, 8, 11"/>
    <property type="match status" value="1"/>
</dbReference>
<evidence type="ECO:0000313" key="9">
    <source>
        <dbReference type="Proteomes" id="UP000001307"/>
    </source>
</evidence>
<dbReference type="GO" id="GO:0006606">
    <property type="term" value="P:protein import into nucleus"/>
    <property type="evidence" value="ECO:0007669"/>
    <property type="project" value="TreeGrafter"/>
</dbReference>
<name>E4WRB3_OIKDI</name>
<dbReference type="PANTHER" id="PTHR10997:SF9">
    <property type="entry name" value="IMPORTIN-9"/>
    <property type="match status" value="1"/>
</dbReference>
<dbReference type="InParanoid" id="E4WRB3"/>
<proteinExistence type="inferred from homology"/>
<evidence type="ECO:0000256" key="6">
    <source>
        <dbReference type="SAM" id="MobiDB-lite"/>
    </source>
</evidence>
<dbReference type="InterPro" id="IPR058669">
    <property type="entry name" value="TPR_IPO7/11-like"/>
</dbReference>
<dbReference type="Pfam" id="PF25018">
    <property type="entry name" value="HEAT_IPO9_c"/>
    <property type="match status" value="1"/>
</dbReference>
<feature type="domain" description="Importin N-terminal" evidence="7">
    <location>
        <begin position="23"/>
        <end position="99"/>
    </location>
</feature>
<dbReference type="InterPro" id="IPR056840">
    <property type="entry name" value="HEAT_IPO9_central"/>
</dbReference>
<dbReference type="InterPro" id="IPR016024">
    <property type="entry name" value="ARM-type_fold"/>
</dbReference>
<gene>
    <name evidence="8" type="ORF">GSOID_T00000283001</name>
</gene>
<dbReference type="AlphaFoldDB" id="E4WRB3"/>
<evidence type="ECO:0000256" key="3">
    <source>
        <dbReference type="ARBA" id="ARBA00022448"/>
    </source>
</evidence>
<dbReference type="InterPro" id="IPR001494">
    <property type="entry name" value="Importin-beta_N"/>
</dbReference>
<keyword evidence="5" id="KW-0539">Nucleus</keyword>
<dbReference type="OrthoDB" id="431626at2759"/>
<keyword evidence="3" id="KW-0813">Transport</keyword>
<organism evidence="8">
    <name type="scientific">Oikopleura dioica</name>
    <name type="common">Tunicate</name>
    <dbReference type="NCBI Taxonomy" id="34765"/>
    <lineage>
        <taxon>Eukaryota</taxon>
        <taxon>Metazoa</taxon>
        <taxon>Chordata</taxon>
        <taxon>Tunicata</taxon>
        <taxon>Appendicularia</taxon>
        <taxon>Copelata</taxon>
        <taxon>Oikopleuridae</taxon>
        <taxon>Oikopleura</taxon>
    </lineage>
</organism>
<comment type="similarity">
    <text evidence="2">Belongs to the importin beta family.</text>
</comment>
<accession>E4WRB3</accession>
<dbReference type="FunCoup" id="E4WRB3">
    <property type="interactions" value="243"/>
</dbReference>
<keyword evidence="4" id="KW-0653">Protein transport</keyword>
<evidence type="ECO:0000256" key="5">
    <source>
        <dbReference type="ARBA" id="ARBA00023242"/>
    </source>
</evidence>
<evidence type="ECO:0000256" key="1">
    <source>
        <dbReference type="ARBA" id="ARBA00004123"/>
    </source>
</evidence>
<sequence length="993" mass="110231">MDQEILKLIDASFANDNEKRTKAEEALAHCDGTQDFPRALLMIGLNEEVGLQYRQSASVLLKNWIDYHWTSTADKFKEPEASEETKEFIRHGLPRGLANESRAVRNVFAAALSIVAGWEWPETWPDFVPNLIDALNSDNANMVDGALRCLKEFSTDINGKFAPEMIQSILPKLLEFMTPNSGATPIMAARSLQILTTLTMLISDARAKTLEDQYEKILTVFRACILRPVEEEDDWLIKRNVFNCFNELVKGFSKKVAPLSAHCLQDCWTFIAKLSKQYLATAINSDETESQEDSDSETAGIQGTVMAAMEFLCTIIEKKAFTKVVQIGIPPLIPSLMIFLQASAGQINAWEDDPDRFVEEEDDEVMLCSVRTIAMDLLLCVAKDFLGVLLPPLLEYVGESQSGSASWQQRESAYYIIGAVASALEEEHMTKFNIQGYLEGPTLRDLKSGESPFLTGRALWFSARFANKVPANLLQAFLEATAHGLQNGQSPIVRIQAARAVYEFITNIPLEKRGILGSFVTQALGSLIEMCSTAPTEVSCLLLEVITECINIEDDNLDKFGTQLTDLILSTLQSNNSDPHVCAIVEEMVESLGKRLHPEVIGSFPTIFSAFVPYLVHIMKTPENEIGKDADVSNSFIAICLDITTRFVRSIPKPLPEDLLRQLYPVIVEKTLQSSDTQVVQSGGEAVRGFFASAGDQICAMEHGLEAAERVILHLLEPNSPEYSASFAGRLVCLILLNTKSQNLENILSAVLLKLNTASTLTVQQALLLVFARLASADTMGLVNFLDSKNALQPLMQLWLEKQGEVFGAYERKVTVAGLCSLLALCANGEERLVNLTLRKKIEDNSGGRSMRSKKKEEKFVEVSFSQITLETLASEWAGQKEREDDLEEILDEDDEDYDEDSSGEVDFDDRSESQVNHNTAILLSELLAGRGDLEDLEGEEEDDVKSDPLHGIKLCEHISEQIRNLATSSLIRETASHLDETNRKILEKVITA</sequence>
<evidence type="ECO:0000256" key="2">
    <source>
        <dbReference type="ARBA" id="ARBA00007991"/>
    </source>
</evidence>
<dbReference type="InterPro" id="IPR011989">
    <property type="entry name" value="ARM-like"/>
</dbReference>
<dbReference type="SMART" id="SM00913">
    <property type="entry name" value="IBN_N"/>
    <property type="match status" value="1"/>
</dbReference>
<dbReference type="GO" id="GO:0005635">
    <property type="term" value="C:nuclear envelope"/>
    <property type="evidence" value="ECO:0007669"/>
    <property type="project" value="TreeGrafter"/>
</dbReference>
<dbReference type="EMBL" id="FN653015">
    <property type="protein sequence ID" value="CBY20294.1"/>
    <property type="molecule type" value="Genomic_DNA"/>
</dbReference>
<evidence type="ECO:0000256" key="4">
    <source>
        <dbReference type="ARBA" id="ARBA00022927"/>
    </source>
</evidence>
<dbReference type="Gene3D" id="1.25.10.10">
    <property type="entry name" value="Leucine-rich Repeat Variant"/>
    <property type="match status" value="1"/>
</dbReference>
<reference evidence="8" key="1">
    <citation type="journal article" date="2010" name="Science">
        <title>Plasticity of animal genome architecture unmasked by rapid evolution of a pelagic tunicate.</title>
        <authorList>
            <person name="Denoeud F."/>
            <person name="Henriet S."/>
            <person name="Mungpakdee S."/>
            <person name="Aury J.M."/>
            <person name="Da Silva C."/>
            <person name="Brinkmann H."/>
            <person name="Mikhaleva J."/>
            <person name="Olsen L.C."/>
            <person name="Jubin C."/>
            <person name="Canestro C."/>
            <person name="Bouquet J.M."/>
            <person name="Danks G."/>
            <person name="Poulain J."/>
            <person name="Campsteijn C."/>
            <person name="Adamski M."/>
            <person name="Cross I."/>
            <person name="Yadetie F."/>
            <person name="Muffato M."/>
            <person name="Louis A."/>
            <person name="Butcher S."/>
            <person name="Tsagkogeorga G."/>
            <person name="Konrad A."/>
            <person name="Singh S."/>
            <person name="Jensen M.F."/>
            <person name="Cong E.H."/>
            <person name="Eikeseth-Otteraa H."/>
            <person name="Noel B."/>
            <person name="Anthouard V."/>
            <person name="Porcel B.M."/>
            <person name="Kachouri-Lafond R."/>
            <person name="Nishino A."/>
            <person name="Ugolini M."/>
            <person name="Chourrout P."/>
            <person name="Nishida H."/>
            <person name="Aasland R."/>
            <person name="Huzurbazar S."/>
            <person name="Westhof E."/>
            <person name="Delsuc F."/>
            <person name="Lehrach H."/>
            <person name="Reinhardt R."/>
            <person name="Weissenbach J."/>
            <person name="Roy S.W."/>
            <person name="Artiguenave F."/>
            <person name="Postlethwait J.H."/>
            <person name="Manak J.R."/>
            <person name="Thompson E.M."/>
            <person name="Jaillon O."/>
            <person name="Du Pasquier L."/>
            <person name="Boudinot P."/>
            <person name="Liberles D.A."/>
            <person name="Volff J.N."/>
            <person name="Philippe H."/>
            <person name="Lenhard B."/>
            <person name="Roest Crollius H."/>
            <person name="Wincker P."/>
            <person name="Chourrout D."/>
        </authorList>
    </citation>
    <scope>NUCLEOTIDE SEQUENCE [LARGE SCALE GENOMIC DNA]</scope>
</reference>
<dbReference type="GO" id="GO:0005829">
    <property type="term" value="C:cytosol"/>
    <property type="evidence" value="ECO:0007669"/>
    <property type="project" value="TreeGrafter"/>
</dbReference>
<dbReference type="GO" id="GO:0031267">
    <property type="term" value="F:small GTPase binding"/>
    <property type="evidence" value="ECO:0007669"/>
    <property type="project" value="InterPro"/>
</dbReference>
<protein>
    <recommendedName>
        <fullName evidence="7">Importin N-terminal domain-containing protein</fullName>
    </recommendedName>
</protein>
<comment type="subcellular location">
    <subcellularLocation>
        <location evidence="1">Nucleus</location>
    </subcellularLocation>
</comment>
<dbReference type="Pfam" id="PF25758">
    <property type="entry name" value="TPR_IPO11"/>
    <property type="match status" value="1"/>
</dbReference>
<feature type="region of interest" description="Disordered" evidence="6">
    <location>
        <begin position="890"/>
        <end position="914"/>
    </location>
</feature>
<dbReference type="Pfam" id="PF08389">
    <property type="entry name" value="Xpo1"/>
    <property type="match status" value="1"/>
</dbReference>
<evidence type="ECO:0000313" key="8">
    <source>
        <dbReference type="EMBL" id="CBY20294.1"/>
    </source>
</evidence>
<keyword evidence="9" id="KW-1185">Reference proteome</keyword>
<dbReference type="PROSITE" id="PS50166">
    <property type="entry name" value="IMPORTIN_B_NT"/>
    <property type="match status" value="1"/>
</dbReference>
<dbReference type="SUPFAM" id="SSF48371">
    <property type="entry name" value="ARM repeat"/>
    <property type="match status" value="1"/>
</dbReference>